<proteinExistence type="predicted"/>
<dbReference type="EMBL" id="GU474941">
    <property type="protein sequence ID" value="ADI20435.1"/>
    <property type="molecule type" value="Genomic_DNA"/>
</dbReference>
<dbReference type="InterPro" id="IPR018641">
    <property type="entry name" value="Trfase_1_rSAM/seldom-assoc"/>
</dbReference>
<protein>
    <submittedName>
        <fullName evidence="1">Uncharacterized protein conserved in bacteria</fullName>
    </submittedName>
</protein>
<sequence length="196" mass="21773">MLKEPNPGEVKTRLGKDIGMREAAWWFRDNALNLIKNLSAETTWATILAVSPDKEGMASRIWPNGLLRWPQGSGDLGERMGNIFRNAQKGPVVIIGADIPNIKVQYIKDAFDALDNNDVVIGPAYDGGYWLIGMKCGSKSISGTILKNVRWSTPFALNDTLNSLEGLKIKKIVQLRDVDTKEDLNFLRKSAKNNSE</sequence>
<dbReference type="PANTHER" id="PTHR36529">
    <property type="entry name" value="SLL1095 PROTEIN"/>
    <property type="match status" value="1"/>
</dbReference>
<dbReference type="AlphaFoldDB" id="E0Y194"/>
<dbReference type="SUPFAM" id="SSF53448">
    <property type="entry name" value="Nucleotide-diphospho-sugar transferases"/>
    <property type="match status" value="1"/>
</dbReference>
<dbReference type="Pfam" id="PF09837">
    <property type="entry name" value="DUF2064"/>
    <property type="match status" value="1"/>
</dbReference>
<evidence type="ECO:0000313" key="1">
    <source>
        <dbReference type="EMBL" id="ADI20435.1"/>
    </source>
</evidence>
<name>E0Y194_9PROT</name>
<dbReference type="Gene3D" id="3.90.550.10">
    <property type="entry name" value="Spore Coat Polysaccharide Biosynthesis Protein SpsA, Chain A"/>
    <property type="match status" value="1"/>
</dbReference>
<dbReference type="InterPro" id="IPR029044">
    <property type="entry name" value="Nucleotide-diphossugar_trans"/>
</dbReference>
<dbReference type="PANTHER" id="PTHR36529:SF1">
    <property type="entry name" value="GLYCOSYLTRANSFERASE"/>
    <property type="match status" value="1"/>
</dbReference>
<organism evidence="1">
    <name type="scientific">uncultured alpha proteobacterium EB080_L43F08</name>
    <dbReference type="NCBI Taxonomy" id="710797"/>
    <lineage>
        <taxon>Bacteria</taxon>
        <taxon>Pseudomonadati</taxon>
        <taxon>Pseudomonadota</taxon>
        <taxon>Alphaproteobacteria</taxon>
        <taxon>environmental samples</taxon>
    </lineage>
</organism>
<reference evidence="1" key="1">
    <citation type="journal article" date="2011" name="Environ. Microbiol.">
        <title>Time-series analyses of Monterey Bay coastal microbial picoplankton using a 'genome proxy' microarray.</title>
        <authorList>
            <person name="Rich V.I."/>
            <person name="Pham V.D."/>
            <person name="Eppley J."/>
            <person name="Shi Y."/>
            <person name="DeLong E.F."/>
        </authorList>
    </citation>
    <scope>NUCLEOTIDE SEQUENCE</scope>
</reference>
<accession>E0Y194</accession>
<dbReference type="NCBIfam" id="TIGR04282">
    <property type="entry name" value="glyco_like_cofC"/>
    <property type="match status" value="1"/>
</dbReference>